<organism evidence="2 3">
    <name type="scientific">Brassica cretica</name>
    <name type="common">Mustard</name>
    <dbReference type="NCBI Taxonomy" id="69181"/>
    <lineage>
        <taxon>Eukaryota</taxon>
        <taxon>Viridiplantae</taxon>
        <taxon>Streptophyta</taxon>
        <taxon>Embryophyta</taxon>
        <taxon>Tracheophyta</taxon>
        <taxon>Spermatophyta</taxon>
        <taxon>Magnoliopsida</taxon>
        <taxon>eudicotyledons</taxon>
        <taxon>Gunneridae</taxon>
        <taxon>Pentapetalae</taxon>
        <taxon>rosids</taxon>
        <taxon>malvids</taxon>
        <taxon>Brassicales</taxon>
        <taxon>Brassicaceae</taxon>
        <taxon>Brassiceae</taxon>
        <taxon>Brassica</taxon>
    </lineage>
</organism>
<name>A0A8S9G5V7_BRACR</name>
<sequence>MLMDHATIRNQTFSTHQEIKTTTKTTISRNIPLTIRKEAIKPNKAILKVRRQIVAKAKAHVGRFEIQVVERVEEKVVQPVGHKAEKPVNGKALSRS</sequence>
<dbReference type="Proteomes" id="UP000712281">
    <property type="component" value="Unassembled WGS sequence"/>
</dbReference>
<feature type="region of interest" description="Disordered" evidence="1">
    <location>
        <begin position="1"/>
        <end position="20"/>
    </location>
</feature>
<reference evidence="2" key="1">
    <citation type="submission" date="2019-12" db="EMBL/GenBank/DDBJ databases">
        <title>Genome sequencing and annotation of Brassica cretica.</title>
        <authorList>
            <person name="Studholme D.J."/>
            <person name="Sarris P.F."/>
        </authorList>
    </citation>
    <scope>NUCLEOTIDE SEQUENCE</scope>
    <source>
        <strain evidence="2">PFS-001/15</strain>
        <tissue evidence="2">Leaf</tissue>
    </source>
</reference>
<gene>
    <name evidence="2" type="ORF">F2Q68_00019769</name>
</gene>
<evidence type="ECO:0000313" key="3">
    <source>
        <dbReference type="Proteomes" id="UP000712281"/>
    </source>
</evidence>
<evidence type="ECO:0000313" key="2">
    <source>
        <dbReference type="EMBL" id="KAF2538552.1"/>
    </source>
</evidence>
<evidence type="ECO:0000256" key="1">
    <source>
        <dbReference type="SAM" id="MobiDB-lite"/>
    </source>
</evidence>
<accession>A0A8S9G5V7</accession>
<proteinExistence type="predicted"/>
<comment type="caution">
    <text evidence="2">The sequence shown here is derived from an EMBL/GenBank/DDBJ whole genome shotgun (WGS) entry which is preliminary data.</text>
</comment>
<dbReference type="AlphaFoldDB" id="A0A8S9G5V7"/>
<dbReference type="EMBL" id="QGKW02002228">
    <property type="protein sequence ID" value="KAF2538552.1"/>
    <property type="molecule type" value="Genomic_DNA"/>
</dbReference>
<protein>
    <submittedName>
        <fullName evidence="2">Uncharacterized protein</fullName>
    </submittedName>
</protein>